<gene>
    <name evidence="1" type="ORF">DJ533_15135</name>
</gene>
<protein>
    <submittedName>
        <fullName evidence="1">DUF4365 domain-containing protein</fullName>
    </submittedName>
</protein>
<evidence type="ECO:0000313" key="1">
    <source>
        <dbReference type="EMBL" id="AWL29803.1"/>
    </source>
</evidence>
<reference evidence="1" key="1">
    <citation type="submission" date="2019-08" db="EMBL/GenBank/DDBJ databases">
        <title>The complete genome of Acinetobacter defluvii strain WCHAD010030.</title>
        <authorList>
            <person name="Hu Y."/>
            <person name="Qin J."/>
            <person name="Feng Y."/>
            <person name="Zong Z."/>
        </authorList>
    </citation>
    <scope>NUCLEOTIDE SEQUENCE</scope>
    <source>
        <strain evidence="1">WCHA30</strain>
    </source>
</reference>
<dbReference type="AlphaFoldDB" id="A0A2S2FFP0"/>
<dbReference type="EMBL" id="CP029397">
    <property type="protein sequence ID" value="AWL29803.1"/>
    <property type="molecule type" value="Genomic_DNA"/>
</dbReference>
<name>A0A2S2FFP0_9GAMM</name>
<keyword evidence="2" id="KW-1185">Reference proteome</keyword>
<dbReference type="RefSeq" id="WP_065994217.1">
    <property type="nucleotide sequence ID" value="NZ_CP029397.2"/>
</dbReference>
<evidence type="ECO:0000313" key="2">
    <source>
        <dbReference type="Proteomes" id="UP000245977"/>
    </source>
</evidence>
<dbReference type="KEGG" id="adv:DJ533_15135"/>
<organism evidence="1 2">
    <name type="scientific">Acinetobacter defluvii</name>
    <dbReference type="NCBI Taxonomy" id="1871111"/>
    <lineage>
        <taxon>Bacteria</taxon>
        <taxon>Pseudomonadati</taxon>
        <taxon>Pseudomonadota</taxon>
        <taxon>Gammaproteobacteria</taxon>
        <taxon>Moraxellales</taxon>
        <taxon>Moraxellaceae</taxon>
        <taxon>Acinetobacter</taxon>
    </lineage>
</organism>
<sequence length="521" mass="60331">MRDLGQLGELAFQSWCAQVGLIANGSRIDKTGWDFFVEFPISQALTPNQLHKSAINCKIQVKATDKREGKWQVTLSNLRQMATSQMPSFYVFLEFDSNSDAQRAYIVHIDNDLVYKILKKIHQVEQSDKENNLNSRKMTLHYDESHELKFLNGISLKENLLAYIGTDYSKYINEKSQFLETCGFEDGYGTVQFSLNGEESIKKIIDVSLGLEEELDIENLVSIEQRFGIPSKKPEFQLQTAKLKIGMTASKKGKIRFKEDKLSSGLMFDINFYNSPFSFNDYRKYAKFRVTGDFFDMTFEPYQNKANYSFSLGDDLRLEVKKLKDAITLINLMSRDEQSAIIELELESLENILSFNLTSKFVERDLEIFNQLLDKVLQIFQYLKIYDEICISLKELYFFNEKIEQFHTIITKASECNVRVEFGLNGENRLKQDQMVHISVSACRLGSHVIGIIFSVFGKPIEISENRYRLDSSDIKIERIFTFTAKDKSINESIQEGIDKIILMYDEKYDVVFNWGDNAKN</sequence>
<accession>A0A2S2FFP0</accession>
<proteinExistence type="predicted"/>
<dbReference type="STRING" id="1871111.GCA_001704615_03587"/>
<dbReference type="Proteomes" id="UP000245977">
    <property type="component" value="Chromosome"/>
</dbReference>
<dbReference type="OrthoDB" id="6878627at2"/>